<evidence type="ECO:0000313" key="1">
    <source>
        <dbReference type="Proteomes" id="UP000887565"/>
    </source>
</evidence>
<protein>
    <submittedName>
        <fullName evidence="2">Uncharacterized protein</fullName>
    </submittedName>
</protein>
<sequence length="95" mass="10875">MLRTTPPKTLSCHCSHSYCRAGKCKTEGECYYVARISHEGRISNEAFGCADKTLPCSDFLNYTISPSLKQVPFQHDRLIRRCCSRKNCVLELRDE</sequence>
<organism evidence="1 2">
    <name type="scientific">Romanomermis culicivorax</name>
    <name type="common">Nematode worm</name>
    <dbReference type="NCBI Taxonomy" id="13658"/>
    <lineage>
        <taxon>Eukaryota</taxon>
        <taxon>Metazoa</taxon>
        <taxon>Ecdysozoa</taxon>
        <taxon>Nematoda</taxon>
        <taxon>Enoplea</taxon>
        <taxon>Dorylaimia</taxon>
        <taxon>Mermithida</taxon>
        <taxon>Mermithoidea</taxon>
        <taxon>Mermithidae</taxon>
        <taxon>Romanomermis</taxon>
    </lineage>
</organism>
<reference evidence="2" key="1">
    <citation type="submission" date="2022-11" db="UniProtKB">
        <authorList>
            <consortium name="WormBaseParasite"/>
        </authorList>
    </citation>
    <scope>IDENTIFICATION</scope>
</reference>
<dbReference type="WBParaSite" id="nRc.2.0.1.t44082-RA">
    <property type="protein sequence ID" value="nRc.2.0.1.t44082-RA"/>
    <property type="gene ID" value="nRc.2.0.1.g44082"/>
</dbReference>
<proteinExistence type="predicted"/>
<dbReference type="Proteomes" id="UP000887565">
    <property type="component" value="Unplaced"/>
</dbReference>
<dbReference type="AlphaFoldDB" id="A0A915KYR5"/>
<accession>A0A915KYR5</accession>
<keyword evidence="1" id="KW-1185">Reference proteome</keyword>
<name>A0A915KYR5_ROMCU</name>
<evidence type="ECO:0000313" key="2">
    <source>
        <dbReference type="WBParaSite" id="nRc.2.0.1.t44082-RA"/>
    </source>
</evidence>